<comment type="caution">
    <text evidence="2">The sequence shown here is derived from an EMBL/GenBank/DDBJ whole genome shotgun (WGS) entry which is preliminary data.</text>
</comment>
<feature type="compositionally biased region" description="Basic and acidic residues" evidence="1">
    <location>
        <begin position="43"/>
        <end position="58"/>
    </location>
</feature>
<name>A0A8X7CJE9_9ARAC</name>
<accession>A0A8X7CJE9</accession>
<dbReference type="Proteomes" id="UP000886998">
    <property type="component" value="Unassembled WGS sequence"/>
</dbReference>
<sequence>MITGLSPLVASTSTEHGSTALFLWSENANQPGVNKLTSEVLTESERRATMKEKADKVKTNNKKPSNKQEKKRRVSLSSSSEEIPLDT</sequence>
<evidence type="ECO:0000313" key="3">
    <source>
        <dbReference type="Proteomes" id="UP000886998"/>
    </source>
</evidence>
<reference evidence="2" key="1">
    <citation type="submission" date="2020-08" db="EMBL/GenBank/DDBJ databases">
        <title>Multicomponent nature underlies the extraordinary mechanical properties of spider dragline silk.</title>
        <authorList>
            <person name="Kono N."/>
            <person name="Nakamura H."/>
            <person name="Mori M."/>
            <person name="Yoshida Y."/>
            <person name="Ohtoshi R."/>
            <person name="Malay A.D."/>
            <person name="Moran D.A.P."/>
            <person name="Tomita M."/>
            <person name="Numata K."/>
            <person name="Arakawa K."/>
        </authorList>
    </citation>
    <scope>NUCLEOTIDE SEQUENCE</scope>
</reference>
<gene>
    <name evidence="2" type="ORF">TNIN_286541</name>
</gene>
<dbReference type="AlphaFoldDB" id="A0A8X7CJE9"/>
<organism evidence="2 3">
    <name type="scientific">Trichonephila inaurata madagascariensis</name>
    <dbReference type="NCBI Taxonomy" id="2747483"/>
    <lineage>
        <taxon>Eukaryota</taxon>
        <taxon>Metazoa</taxon>
        <taxon>Ecdysozoa</taxon>
        <taxon>Arthropoda</taxon>
        <taxon>Chelicerata</taxon>
        <taxon>Arachnida</taxon>
        <taxon>Araneae</taxon>
        <taxon>Araneomorphae</taxon>
        <taxon>Entelegynae</taxon>
        <taxon>Araneoidea</taxon>
        <taxon>Nephilidae</taxon>
        <taxon>Trichonephila</taxon>
        <taxon>Trichonephila inaurata</taxon>
    </lineage>
</organism>
<proteinExistence type="predicted"/>
<evidence type="ECO:0000256" key="1">
    <source>
        <dbReference type="SAM" id="MobiDB-lite"/>
    </source>
</evidence>
<dbReference type="EMBL" id="BMAV01018493">
    <property type="protein sequence ID" value="GFY70893.1"/>
    <property type="molecule type" value="Genomic_DNA"/>
</dbReference>
<keyword evidence="3" id="KW-1185">Reference proteome</keyword>
<protein>
    <submittedName>
        <fullName evidence="2">Uncharacterized protein</fullName>
    </submittedName>
</protein>
<feature type="region of interest" description="Disordered" evidence="1">
    <location>
        <begin position="37"/>
        <end position="87"/>
    </location>
</feature>
<feature type="compositionally biased region" description="Basic residues" evidence="1">
    <location>
        <begin position="59"/>
        <end position="74"/>
    </location>
</feature>
<evidence type="ECO:0000313" key="2">
    <source>
        <dbReference type="EMBL" id="GFY70893.1"/>
    </source>
</evidence>